<dbReference type="PANTHER" id="PTHR33592:SF3">
    <property type="entry name" value="TRANSMEMBRANE PROTEIN"/>
    <property type="match status" value="1"/>
</dbReference>
<organism evidence="1 2">
    <name type="scientific">Prunus persica</name>
    <name type="common">Peach</name>
    <name type="synonym">Amygdalus persica</name>
    <dbReference type="NCBI Taxonomy" id="3760"/>
    <lineage>
        <taxon>Eukaryota</taxon>
        <taxon>Viridiplantae</taxon>
        <taxon>Streptophyta</taxon>
        <taxon>Embryophyta</taxon>
        <taxon>Tracheophyta</taxon>
        <taxon>Spermatophyta</taxon>
        <taxon>Magnoliopsida</taxon>
        <taxon>eudicotyledons</taxon>
        <taxon>Gunneridae</taxon>
        <taxon>Pentapetalae</taxon>
        <taxon>rosids</taxon>
        <taxon>fabids</taxon>
        <taxon>Rosales</taxon>
        <taxon>Rosaceae</taxon>
        <taxon>Amygdaloideae</taxon>
        <taxon>Amygdaleae</taxon>
        <taxon>Prunus</taxon>
    </lineage>
</organism>
<dbReference type="HOGENOM" id="CLU_2675722_0_0_1"/>
<accession>M5VP99</accession>
<dbReference type="PROSITE" id="PS51257">
    <property type="entry name" value="PROKAR_LIPOPROTEIN"/>
    <property type="match status" value="1"/>
</dbReference>
<evidence type="ECO:0000313" key="1">
    <source>
        <dbReference type="EMBL" id="ONH93371.1"/>
    </source>
</evidence>
<dbReference type="Gramene" id="ONH93371">
    <property type="protein sequence ID" value="ONH93371"/>
    <property type="gene ID" value="PRUPE_8G228600"/>
</dbReference>
<dbReference type="OMA" id="PNPCTHI"/>
<keyword evidence="2" id="KW-1185">Reference proteome</keyword>
<dbReference type="PANTHER" id="PTHR33592">
    <property type="entry name" value="TRANSMEMBRANE PROTEIN"/>
    <property type="match status" value="1"/>
</dbReference>
<reference evidence="1 2" key="1">
    <citation type="journal article" date="2013" name="Nat. Genet.">
        <title>The high-quality draft genome of peach (Prunus persica) identifies unique patterns of genetic diversity, domestication and genome evolution.</title>
        <authorList>
            <consortium name="International Peach Genome Initiative"/>
            <person name="Verde I."/>
            <person name="Abbott A.G."/>
            <person name="Scalabrin S."/>
            <person name="Jung S."/>
            <person name="Shu S."/>
            <person name="Marroni F."/>
            <person name="Zhebentyayeva T."/>
            <person name="Dettori M.T."/>
            <person name="Grimwood J."/>
            <person name="Cattonaro F."/>
            <person name="Zuccolo A."/>
            <person name="Rossini L."/>
            <person name="Jenkins J."/>
            <person name="Vendramin E."/>
            <person name="Meisel L.A."/>
            <person name="Decroocq V."/>
            <person name="Sosinski B."/>
            <person name="Prochnik S."/>
            <person name="Mitros T."/>
            <person name="Policriti A."/>
            <person name="Cipriani G."/>
            <person name="Dondini L."/>
            <person name="Ficklin S."/>
            <person name="Goodstein D.M."/>
            <person name="Xuan P."/>
            <person name="Del Fabbro C."/>
            <person name="Aramini V."/>
            <person name="Copetti D."/>
            <person name="Gonzalez S."/>
            <person name="Horner D.S."/>
            <person name="Falchi R."/>
            <person name="Lucas S."/>
            <person name="Mica E."/>
            <person name="Maldonado J."/>
            <person name="Lazzari B."/>
            <person name="Bielenberg D."/>
            <person name="Pirona R."/>
            <person name="Miculan M."/>
            <person name="Barakat A."/>
            <person name="Testolin R."/>
            <person name="Stella A."/>
            <person name="Tartarini S."/>
            <person name="Tonutti P."/>
            <person name="Arus P."/>
            <person name="Orellana A."/>
            <person name="Wells C."/>
            <person name="Main D."/>
            <person name="Vizzotto G."/>
            <person name="Silva H."/>
            <person name="Salamini F."/>
            <person name="Schmutz J."/>
            <person name="Morgante M."/>
            <person name="Rokhsar D.S."/>
        </authorList>
    </citation>
    <scope>NUCLEOTIDE SEQUENCE [LARGE SCALE GENOMIC DNA]</scope>
    <source>
        <strain evidence="2">cv. Nemared</strain>
    </source>
</reference>
<dbReference type="EMBL" id="CM007658">
    <property type="protein sequence ID" value="ONH93371.1"/>
    <property type="molecule type" value="Genomic_DNA"/>
</dbReference>
<name>M5VP99_PRUPE</name>
<sequence length="75" mass="8325">MRFCFRKTQLFSTLVVLLILFSCLQLGEMRHLKAEQWAKNHGLVLVSQYLARGQAPPSGPNPCTHIPGRGSGICT</sequence>
<protein>
    <submittedName>
        <fullName evidence="1">Uncharacterized protein</fullName>
    </submittedName>
</protein>
<proteinExistence type="predicted"/>
<dbReference type="AlphaFoldDB" id="M5VP99"/>
<evidence type="ECO:0000313" key="2">
    <source>
        <dbReference type="Proteomes" id="UP000006882"/>
    </source>
</evidence>
<gene>
    <name evidence="1" type="ORF">PRUPE_8G228600</name>
</gene>
<dbReference type="Proteomes" id="UP000006882">
    <property type="component" value="Chromosome G8"/>
</dbReference>